<evidence type="ECO:0000256" key="2">
    <source>
        <dbReference type="SAM" id="SignalP"/>
    </source>
</evidence>
<sequence>MPSSKSLVLALALTAPAAALVPPTTQRVPATIRHADDAARAARREALMQASERAAARIEATRNSGESTPMRPDDMMAFVKPATEAQAPDEMSYVPTDDEGRANYAVGGGESGMDRSSMKERFSRAPEGHTPHYNTGEGYFADLTRDSSERHWTKNDGKTAGYDTIKRQFGQRPDEDIEIDMSDTFLVNQLKVGERYEVKPAWEVYYEKAIAEGRDTLEVPKQRPASTPKPAAPSGYAAARAAAAAAAGRAPPAAPPAPAPAAPAPPPPAPVAAAPPPPAPAAPAAPPPAAPVERDPTGRPVAAAPASGAALEGEDQQVVQGALSALMQYAGSVQLDSPLPPQVQGQVADQIKRARDVMVAEATDAPAAAAAPPPVAVAAPPPTPAAAPAPPPPAAAPAPPAAPAKTEVHLGNRGSSLEPALATLDAAGVAARVAAIGPGFSQFAAAIEELACDGAFLASLSPAELDETFEDIGVTARLQRRRVAFALGLGK</sequence>
<dbReference type="EMBL" id="CAKKNE010000005">
    <property type="protein sequence ID" value="CAH0378252.1"/>
    <property type="molecule type" value="Genomic_DNA"/>
</dbReference>
<feature type="compositionally biased region" description="Pro residues" evidence="1">
    <location>
        <begin position="252"/>
        <end position="290"/>
    </location>
</feature>
<dbReference type="AlphaFoldDB" id="A0A8J2SYD0"/>
<feature type="signal peptide" evidence="2">
    <location>
        <begin position="1"/>
        <end position="19"/>
    </location>
</feature>
<keyword evidence="2" id="KW-0732">Signal</keyword>
<feature type="region of interest" description="Disordered" evidence="1">
    <location>
        <begin position="217"/>
        <end position="315"/>
    </location>
</feature>
<comment type="caution">
    <text evidence="3">The sequence shown here is derived from an EMBL/GenBank/DDBJ whole genome shotgun (WGS) entry which is preliminary data.</text>
</comment>
<feature type="compositionally biased region" description="Low complexity" evidence="1">
    <location>
        <begin position="232"/>
        <end position="251"/>
    </location>
</feature>
<evidence type="ECO:0000313" key="3">
    <source>
        <dbReference type="EMBL" id="CAH0378252.1"/>
    </source>
</evidence>
<reference evidence="3" key="1">
    <citation type="submission" date="2021-11" db="EMBL/GenBank/DDBJ databases">
        <authorList>
            <consortium name="Genoscope - CEA"/>
            <person name="William W."/>
        </authorList>
    </citation>
    <scope>NUCLEOTIDE SEQUENCE</scope>
</reference>
<organism evidence="3 4">
    <name type="scientific">Pelagomonas calceolata</name>
    <dbReference type="NCBI Taxonomy" id="35677"/>
    <lineage>
        <taxon>Eukaryota</taxon>
        <taxon>Sar</taxon>
        <taxon>Stramenopiles</taxon>
        <taxon>Ochrophyta</taxon>
        <taxon>Pelagophyceae</taxon>
        <taxon>Pelagomonadales</taxon>
        <taxon>Pelagomonadaceae</taxon>
        <taxon>Pelagomonas</taxon>
    </lineage>
</organism>
<accession>A0A8J2SYD0</accession>
<feature type="chain" id="PRO_5035257716" description="SAM domain-containing protein" evidence="2">
    <location>
        <begin position="20"/>
        <end position="491"/>
    </location>
</feature>
<proteinExistence type="predicted"/>
<feature type="region of interest" description="Disordered" evidence="1">
    <location>
        <begin position="368"/>
        <end position="407"/>
    </location>
</feature>
<keyword evidence="4" id="KW-1185">Reference proteome</keyword>
<evidence type="ECO:0008006" key="5">
    <source>
        <dbReference type="Google" id="ProtNLM"/>
    </source>
</evidence>
<dbReference type="OrthoDB" id="10684536at2759"/>
<evidence type="ECO:0000313" key="4">
    <source>
        <dbReference type="Proteomes" id="UP000789595"/>
    </source>
</evidence>
<feature type="compositionally biased region" description="Pro residues" evidence="1">
    <location>
        <begin position="371"/>
        <end position="402"/>
    </location>
</feature>
<protein>
    <recommendedName>
        <fullName evidence="5">SAM domain-containing protein</fullName>
    </recommendedName>
</protein>
<gene>
    <name evidence="3" type="ORF">PECAL_5P27680</name>
</gene>
<dbReference type="PRINTS" id="PR01217">
    <property type="entry name" value="PRICHEXTENSN"/>
</dbReference>
<dbReference type="Proteomes" id="UP000789595">
    <property type="component" value="Unassembled WGS sequence"/>
</dbReference>
<name>A0A8J2SYD0_9STRA</name>
<evidence type="ECO:0000256" key="1">
    <source>
        <dbReference type="SAM" id="MobiDB-lite"/>
    </source>
</evidence>